<dbReference type="AlphaFoldDB" id="W4G0M4"/>
<dbReference type="GeneID" id="20814326"/>
<dbReference type="Pfam" id="PF17919">
    <property type="entry name" value="RT_RNaseH_2"/>
    <property type="match status" value="1"/>
</dbReference>
<name>W4G0M4_APHAT</name>
<evidence type="ECO:0000259" key="1">
    <source>
        <dbReference type="Pfam" id="PF17919"/>
    </source>
</evidence>
<dbReference type="Gene3D" id="3.30.70.270">
    <property type="match status" value="1"/>
</dbReference>
<proteinExistence type="predicted"/>
<gene>
    <name evidence="2" type="ORF">H257_12330</name>
</gene>
<protein>
    <recommendedName>
        <fullName evidence="1">Reverse transcriptase/retrotransposon-derived protein RNase H-like domain-containing protein</fullName>
    </recommendedName>
</protein>
<dbReference type="SUPFAM" id="SSF56672">
    <property type="entry name" value="DNA/RNA polymerases"/>
    <property type="match status" value="1"/>
</dbReference>
<dbReference type="InterPro" id="IPR041577">
    <property type="entry name" value="RT_RNaseH_2"/>
</dbReference>
<feature type="domain" description="Reverse transcriptase/retrotransposon-derived protein RNase H-like" evidence="1">
    <location>
        <begin position="334"/>
        <end position="417"/>
    </location>
</feature>
<dbReference type="VEuPathDB" id="FungiDB:H257_12330"/>
<dbReference type="InterPro" id="IPR043128">
    <property type="entry name" value="Rev_trsase/Diguanyl_cyclase"/>
</dbReference>
<accession>W4G0M4</accession>
<evidence type="ECO:0000313" key="2">
    <source>
        <dbReference type="EMBL" id="ETV72564.1"/>
    </source>
</evidence>
<dbReference type="RefSeq" id="XP_009837792.1">
    <property type="nucleotide sequence ID" value="XM_009839490.1"/>
</dbReference>
<reference evidence="2" key="1">
    <citation type="submission" date="2013-12" db="EMBL/GenBank/DDBJ databases">
        <title>The Genome Sequence of Aphanomyces astaci APO3.</title>
        <authorList>
            <consortium name="The Broad Institute Genomics Platform"/>
            <person name="Russ C."/>
            <person name="Tyler B."/>
            <person name="van West P."/>
            <person name="Dieguez-Uribeondo J."/>
            <person name="Young S.K."/>
            <person name="Zeng Q."/>
            <person name="Gargeya S."/>
            <person name="Fitzgerald M."/>
            <person name="Abouelleil A."/>
            <person name="Alvarado L."/>
            <person name="Chapman S.B."/>
            <person name="Gainer-Dewar J."/>
            <person name="Goldberg J."/>
            <person name="Griggs A."/>
            <person name="Gujja S."/>
            <person name="Hansen M."/>
            <person name="Howarth C."/>
            <person name="Imamovic A."/>
            <person name="Ireland A."/>
            <person name="Larimer J."/>
            <person name="McCowan C."/>
            <person name="Murphy C."/>
            <person name="Pearson M."/>
            <person name="Poon T.W."/>
            <person name="Priest M."/>
            <person name="Roberts A."/>
            <person name="Saif S."/>
            <person name="Shea T."/>
            <person name="Sykes S."/>
            <person name="Wortman J."/>
            <person name="Nusbaum C."/>
            <person name="Birren B."/>
        </authorList>
    </citation>
    <scope>NUCLEOTIDE SEQUENCE [LARGE SCALE GENOMIC DNA]</scope>
    <source>
        <strain evidence="2">APO3</strain>
    </source>
</reference>
<sequence length="735" mass="80421">MAEAGEADQTSANVNWLLEAYQEDPEDALYAEDVACSTPTMEKPVDQDGEIKHILDGMIAEATHLGLSPAQEGELQRILGDLGDVFRLEFGQDLPVDVEPLKVPLKEEAVPIKCALRRYPQAHMGGSAAYCHQESPGRISNDYHLSPDQRMDDPHALADAKLGRRDGDGYWQLPVHPTCQMWYSFLTPFGVYTLTIILTGQADAMAYYQSVVNEMFGGLLYAGVLSICGKFHLKLHPKKCDFFLKKATWCGKVISAEGITHSPDRVHGLCALETPTSGADLQQFVCATNWMRRSISSYSELIDALRGLLDVAAKAVGGLKKTALARIKLATVGWASEHDACFVAVKDTLRQMVPLSHPSADKIICLYTDARDTHWGAACTQIPSEELELPPLAFLSCGFDGASARWLTVEKEAFAICDRRVVQMTGVPAAPAAGIQTMARYQARKLQRWAMVMTTLPYTVQHVAGEANVWADLLSQWGAASLPATVARVQQLVVVSLLQDKNFAWPTPAKILGIQKAAWKAADKDVPNVTRSASDGYYVTVAGKIWIPEVAEELQQQGAAGRRGVDATTQGSALNHQPADHLGDVALVTAFQGLPSTTTLAGFVHPRTKEVLTKLQQQVRDYREKKAHVHLAKFALGDFVQHLVGPFATSVHHASRLKFLSDVALDVTHALVDYAEFGDEGFFKGLDEEESSWEPALQLYEDIAVVLRRCIVKNASDGVIKAMCDDLEVTLGHPL</sequence>
<dbReference type="InterPro" id="IPR051320">
    <property type="entry name" value="Viral_Replic_Matur_Polypro"/>
</dbReference>
<dbReference type="STRING" id="112090.W4G0M4"/>
<organism evidence="2">
    <name type="scientific">Aphanomyces astaci</name>
    <name type="common">Crayfish plague agent</name>
    <dbReference type="NCBI Taxonomy" id="112090"/>
    <lineage>
        <taxon>Eukaryota</taxon>
        <taxon>Sar</taxon>
        <taxon>Stramenopiles</taxon>
        <taxon>Oomycota</taxon>
        <taxon>Saprolegniomycetes</taxon>
        <taxon>Saprolegniales</taxon>
        <taxon>Verrucalvaceae</taxon>
        <taxon>Aphanomyces</taxon>
    </lineage>
</organism>
<dbReference type="PANTHER" id="PTHR33064">
    <property type="entry name" value="POL PROTEIN"/>
    <property type="match status" value="1"/>
</dbReference>
<dbReference type="InterPro" id="IPR043502">
    <property type="entry name" value="DNA/RNA_pol_sf"/>
</dbReference>
<dbReference type="OrthoDB" id="8947436at2759"/>
<dbReference type="PANTHER" id="PTHR33064:SF37">
    <property type="entry name" value="RIBONUCLEASE H"/>
    <property type="match status" value="1"/>
</dbReference>
<dbReference type="EMBL" id="KI913153">
    <property type="protein sequence ID" value="ETV72564.1"/>
    <property type="molecule type" value="Genomic_DNA"/>
</dbReference>